<protein>
    <recommendedName>
        <fullName evidence="3">P-II family nitrogen regulator</fullName>
    </recommendedName>
</protein>
<dbReference type="Proteomes" id="UP000824123">
    <property type="component" value="Unassembled WGS sequence"/>
</dbReference>
<comment type="caution">
    <text evidence="1">The sequence shown here is derived from an EMBL/GenBank/DDBJ whole genome shotgun (WGS) entry which is preliminary data.</text>
</comment>
<evidence type="ECO:0008006" key="3">
    <source>
        <dbReference type="Google" id="ProtNLM"/>
    </source>
</evidence>
<proteinExistence type="predicted"/>
<reference evidence="1" key="2">
    <citation type="journal article" date="2021" name="PeerJ">
        <title>Extensive microbial diversity within the chicken gut microbiome revealed by metagenomics and culture.</title>
        <authorList>
            <person name="Gilroy R."/>
            <person name="Ravi A."/>
            <person name="Getino M."/>
            <person name="Pursley I."/>
            <person name="Horton D.L."/>
            <person name="Alikhan N.F."/>
            <person name="Baker D."/>
            <person name="Gharbi K."/>
            <person name="Hall N."/>
            <person name="Watson M."/>
            <person name="Adriaenssens E.M."/>
            <person name="Foster-Nyarko E."/>
            <person name="Jarju S."/>
            <person name="Secka A."/>
            <person name="Antonio M."/>
            <person name="Oren A."/>
            <person name="Chaudhuri R.R."/>
            <person name="La Ragione R."/>
            <person name="Hildebrand F."/>
            <person name="Pallen M.J."/>
        </authorList>
    </citation>
    <scope>NUCLEOTIDE SEQUENCE</scope>
    <source>
        <strain evidence="1">ChiSxjej2B14-8506</strain>
    </source>
</reference>
<dbReference type="EMBL" id="DVNK01000037">
    <property type="protein sequence ID" value="HIU46724.1"/>
    <property type="molecule type" value="Genomic_DNA"/>
</dbReference>
<dbReference type="InterPro" id="IPR011322">
    <property type="entry name" value="N-reg_PII-like_a/b"/>
</dbReference>
<evidence type="ECO:0000313" key="2">
    <source>
        <dbReference type="Proteomes" id="UP000824123"/>
    </source>
</evidence>
<evidence type="ECO:0000313" key="1">
    <source>
        <dbReference type="EMBL" id="HIU46724.1"/>
    </source>
</evidence>
<reference evidence="1" key="1">
    <citation type="submission" date="2020-10" db="EMBL/GenBank/DDBJ databases">
        <authorList>
            <person name="Gilroy R."/>
        </authorList>
    </citation>
    <scope>NUCLEOTIDE SEQUENCE</scope>
    <source>
        <strain evidence="1">ChiSxjej2B14-8506</strain>
    </source>
</reference>
<organism evidence="1 2">
    <name type="scientific">Candidatus Fimadaptatus faecigallinarum</name>
    <dbReference type="NCBI Taxonomy" id="2840814"/>
    <lineage>
        <taxon>Bacteria</taxon>
        <taxon>Bacillati</taxon>
        <taxon>Bacillota</taxon>
        <taxon>Clostridia</taxon>
        <taxon>Eubacteriales</taxon>
        <taxon>Candidatus Fimadaptatus</taxon>
    </lineage>
</organism>
<gene>
    <name evidence="1" type="ORF">IAC59_05655</name>
</gene>
<name>A0A9D1LRG4_9FIRM</name>
<dbReference type="AlphaFoldDB" id="A0A9D1LRG4"/>
<sequence length="118" mass="12791">MMLLQVLILRQTELVPELLSEFAREGVRGSTVIDCEGALQVLGQASVDAPPIFASLRKFLNPDQEHNKLVLTVLSDDMYPQARRVVSKVVGDLSVPGTGIMFTVPITNVEGLAESKNG</sequence>
<dbReference type="SUPFAM" id="SSF54913">
    <property type="entry name" value="GlnB-like"/>
    <property type="match status" value="1"/>
</dbReference>
<accession>A0A9D1LRG4</accession>